<name>A0A4S2KT86_9HYME</name>
<dbReference type="Pfam" id="PF13432">
    <property type="entry name" value="TPR_16"/>
    <property type="match status" value="2"/>
</dbReference>
<keyword evidence="7" id="KW-0576">Peroxisome</keyword>
<dbReference type="Pfam" id="PF03392">
    <property type="entry name" value="OS-D"/>
    <property type="match status" value="1"/>
</dbReference>
<comment type="caution">
    <text evidence="9">The sequence shown here is derived from an EMBL/GenBank/DDBJ whole genome shotgun (WGS) entry which is preliminary data.</text>
</comment>
<reference evidence="9 10" key="1">
    <citation type="journal article" date="2019" name="Philos. Trans. R. Soc. Lond., B, Biol. Sci.">
        <title>Ant behaviour and brain gene expression of defending hosts depend on the ecological success of the intruding social parasite.</title>
        <authorList>
            <person name="Kaur R."/>
            <person name="Stoldt M."/>
            <person name="Jongepier E."/>
            <person name="Feldmeyer B."/>
            <person name="Menzel F."/>
            <person name="Bornberg-Bauer E."/>
            <person name="Foitzik S."/>
        </authorList>
    </citation>
    <scope>NUCLEOTIDE SEQUENCE [LARGE SCALE GENOMIC DNA]</scope>
    <source>
        <tissue evidence="9">Whole body</tissue>
    </source>
</reference>
<sequence>MTRAFGRSFNILRVVKIEETMARLSYIVTIGIALTCVLAEELYSDQYDDIDADSILQNDKLRNQYYNCFMGTAPCVTADAKFFKEIFSEALQTKCKRCTEKQKEKMDLIVDWYTTNKPDQWETLVAKSIEDLRKKNAEVKDLKYGVYEVWSMDGVMEGDCGGPSPLTRLTSHYVQDHGFKEEGIRQPFSSAEAFQVPDADQLVQQFLGESACPQTFRMDNLLQEMREIDQANHPPKAGPQIMKELKSDMDKAWENSYLTSKTLDELQADNIWNESVLPVQDQEKDADLDRINQYGLDPKWAEDFLECNTNTVRDGTDKNEAAQAKEDNDPNFAYSKFMKFMAQEGDIPIETSQTANLNGTSEEWIEQFIDNDATSLVNDENTVSNDDTVLNKVEEELEAAGTWVDEFTKKNPVTEENIESLWKRFQDEWDKISADGLSSTHPWVSEFDTYYDPFNKEYDFCETNPMKDLPNALEEGKRRLEAGDLPSAVLCFEAAAQQDENNVEAWLLLGKTQAENEQDPLAISALNRCLCLDSSNSVALMALAASYANESYQKQACLTLKEWLLKNEKYNHLAGSEPNLNKEEHSNLSVSTLLYDKVYDEVKDLYIQAARMNPTDEIDADVQCGLGILFNLSNDYNKAVDCFQAALHVRPDDSRLWNRLGATLANGQRSAEAVNAYHRALELSPGFIRARYNLGISCVNLGAYKEAGEHLLTALNQQAAGRGPRASNVPPKAMSNTIWSTLRLVISLMHKYELMEAIENRDLSKLNREFEIM</sequence>
<dbReference type="InterPro" id="IPR005055">
    <property type="entry name" value="A10/PebIII"/>
</dbReference>
<dbReference type="AlphaFoldDB" id="A0A4S2KT86"/>
<comment type="subcellular location">
    <subcellularLocation>
        <location evidence="2">Cytoplasm</location>
    </subcellularLocation>
    <subcellularLocation>
        <location evidence="1">Peroxisome</location>
    </subcellularLocation>
</comment>
<feature type="repeat" description="TPR" evidence="8">
    <location>
        <begin position="620"/>
        <end position="653"/>
    </location>
</feature>
<evidence type="ECO:0000256" key="1">
    <source>
        <dbReference type="ARBA" id="ARBA00004275"/>
    </source>
</evidence>
<evidence type="ECO:0000256" key="6">
    <source>
        <dbReference type="ARBA" id="ARBA00022803"/>
    </source>
</evidence>
<keyword evidence="10" id="KW-1185">Reference proteome</keyword>
<accession>A0A4S2KT86</accession>
<keyword evidence="4" id="KW-0963">Cytoplasm</keyword>
<dbReference type="InterPro" id="IPR019734">
    <property type="entry name" value="TPR_rpt"/>
</dbReference>
<gene>
    <name evidence="9" type="ORF">DBV15_03187</name>
</gene>
<dbReference type="SMART" id="SM00028">
    <property type="entry name" value="TPR"/>
    <property type="match status" value="4"/>
</dbReference>
<proteinExistence type="inferred from homology"/>
<dbReference type="GO" id="GO:0005052">
    <property type="term" value="F:peroxisome matrix targeting signal-1 binding"/>
    <property type="evidence" value="ECO:0007669"/>
    <property type="project" value="TreeGrafter"/>
</dbReference>
<organism evidence="9 10">
    <name type="scientific">Temnothorax longispinosus</name>
    <dbReference type="NCBI Taxonomy" id="300112"/>
    <lineage>
        <taxon>Eukaryota</taxon>
        <taxon>Metazoa</taxon>
        <taxon>Ecdysozoa</taxon>
        <taxon>Arthropoda</taxon>
        <taxon>Hexapoda</taxon>
        <taxon>Insecta</taxon>
        <taxon>Pterygota</taxon>
        <taxon>Neoptera</taxon>
        <taxon>Endopterygota</taxon>
        <taxon>Hymenoptera</taxon>
        <taxon>Apocrita</taxon>
        <taxon>Aculeata</taxon>
        <taxon>Formicoidea</taxon>
        <taxon>Formicidae</taxon>
        <taxon>Myrmicinae</taxon>
        <taxon>Temnothorax</taxon>
    </lineage>
</organism>
<dbReference type="STRING" id="300112.A0A4S2KT86"/>
<evidence type="ECO:0000256" key="8">
    <source>
        <dbReference type="PROSITE-ProRule" id="PRU00339"/>
    </source>
</evidence>
<comment type="similarity">
    <text evidence="3">Belongs to the peroxisomal targeting signal receptor family.</text>
</comment>
<dbReference type="GO" id="GO:0005778">
    <property type="term" value="C:peroxisomal membrane"/>
    <property type="evidence" value="ECO:0007669"/>
    <property type="project" value="TreeGrafter"/>
</dbReference>
<evidence type="ECO:0000256" key="5">
    <source>
        <dbReference type="ARBA" id="ARBA00022737"/>
    </source>
</evidence>
<dbReference type="SUPFAM" id="SSF100910">
    <property type="entry name" value="Chemosensory protein Csp2"/>
    <property type="match status" value="1"/>
</dbReference>
<evidence type="ECO:0000256" key="3">
    <source>
        <dbReference type="ARBA" id="ARBA00005348"/>
    </source>
</evidence>
<dbReference type="PROSITE" id="PS50005">
    <property type="entry name" value="TPR"/>
    <property type="match status" value="2"/>
</dbReference>
<evidence type="ECO:0000256" key="2">
    <source>
        <dbReference type="ARBA" id="ARBA00004496"/>
    </source>
</evidence>
<dbReference type="InterPro" id="IPR024111">
    <property type="entry name" value="PEX5/PEX5L"/>
</dbReference>
<dbReference type="Gene3D" id="1.25.40.10">
    <property type="entry name" value="Tetratricopeptide repeat domain"/>
    <property type="match status" value="1"/>
</dbReference>
<dbReference type="GO" id="GO:0016560">
    <property type="term" value="P:protein import into peroxisome matrix, docking"/>
    <property type="evidence" value="ECO:0007669"/>
    <property type="project" value="TreeGrafter"/>
</dbReference>
<evidence type="ECO:0000313" key="10">
    <source>
        <dbReference type="Proteomes" id="UP000310200"/>
    </source>
</evidence>
<evidence type="ECO:0000256" key="7">
    <source>
        <dbReference type="ARBA" id="ARBA00023140"/>
    </source>
</evidence>
<dbReference type="PANTHER" id="PTHR10130:SF0">
    <property type="entry name" value="GH08708P"/>
    <property type="match status" value="1"/>
</dbReference>
<keyword evidence="5" id="KW-0677">Repeat</keyword>
<keyword evidence="6 8" id="KW-0802">TPR repeat</keyword>
<feature type="repeat" description="TPR" evidence="8">
    <location>
        <begin position="654"/>
        <end position="687"/>
    </location>
</feature>
<dbReference type="InterPro" id="IPR036682">
    <property type="entry name" value="OS_D_A10/PebIII_sf"/>
</dbReference>
<protein>
    <submittedName>
        <fullName evidence="9">Uncharacterized protein</fullName>
    </submittedName>
</protein>
<dbReference type="SUPFAM" id="SSF48452">
    <property type="entry name" value="TPR-like"/>
    <property type="match status" value="1"/>
</dbReference>
<dbReference type="Gene3D" id="1.10.2080.10">
    <property type="entry name" value="Insect odorant-binding protein A10/Ejaculatory bulb-specific protein 3"/>
    <property type="match status" value="1"/>
</dbReference>
<dbReference type="InterPro" id="IPR011990">
    <property type="entry name" value="TPR-like_helical_dom_sf"/>
</dbReference>
<dbReference type="PANTHER" id="PTHR10130">
    <property type="entry name" value="PEROXISOMAL TARGETING SIGNAL 1 RECEPTOR PEX5"/>
    <property type="match status" value="1"/>
</dbReference>
<dbReference type="GO" id="GO:0005829">
    <property type="term" value="C:cytosol"/>
    <property type="evidence" value="ECO:0007669"/>
    <property type="project" value="TreeGrafter"/>
</dbReference>
<evidence type="ECO:0000313" key="9">
    <source>
        <dbReference type="EMBL" id="TGZ51228.1"/>
    </source>
</evidence>
<evidence type="ECO:0000256" key="4">
    <source>
        <dbReference type="ARBA" id="ARBA00022490"/>
    </source>
</evidence>
<dbReference type="EMBL" id="QBLH01001744">
    <property type="protein sequence ID" value="TGZ51228.1"/>
    <property type="molecule type" value="Genomic_DNA"/>
</dbReference>
<dbReference type="Proteomes" id="UP000310200">
    <property type="component" value="Unassembled WGS sequence"/>
</dbReference>